<comment type="caution">
    <text evidence="8">The sequence shown here is derived from an EMBL/GenBank/DDBJ whole genome shotgun (WGS) entry which is preliminary data.</text>
</comment>
<dbReference type="PANTHER" id="PTHR43133:SF8">
    <property type="entry name" value="RNA POLYMERASE SIGMA FACTOR HI_1459-RELATED"/>
    <property type="match status" value="1"/>
</dbReference>
<keyword evidence="5" id="KW-0804">Transcription</keyword>
<dbReference type="Proteomes" id="UP000005561">
    <property type="component" value="Unassembled WGS sequence"/>
</dbReference>
<name>C6LH37_9FIRM</name>
<organism evidence="8 9">
    <name type="scientific">Marvinbryantia formatexigens DSM 14469</name>
    <dbReference type="NCBI Taxonomy" id="478749"/>
    <lineage>
        <taxon>Bacteria</taxon>
        <taxon>Bacillati</taxon>
        <taxon>Bacillota</taxon>
        <taxon>Clostridia</taxon>
        <taxon>Lachnospirales</taxon>
        <taxon>Lachnospiraceae</taxon>
        <taxon>Marvinbryantia</taxon>
    </lineage>
</organism>
<dbReference type="EC" id="2.7.7.6" evidence="8"/>
<dbReference type="PANTHER" id="PTHR43133">
    <property type="entry name" value="RNA POLYMERASE ECF-TYPE SIGMA FACTO"/>
    <property type="match status" value="1"/>
</dbReference>
<dbReference type="SUPFAM" id="SSF88659">
    <property type="entry name" value="Sigma3 and sigma4 domains of RNA polymerase sigma factors"/>
    <property type="match status" value="1"/>
</dbReference>
<dbReference type="eggNOG" id="COG1595">
    <property type="taxonomic scope" value="Bacteria"/>
</dbReference>
<accession>C6LH37</accession>
<evidence type="ECO:0000256" key="3">
    <source>
        <dbReference type="ARBA" id="ARBA00023082"/>
    </source>
</evidence>
<dbReference type="GO" id="GO:0003899">
    <property type="term" value="F:DNA-directed RNA polymerase activity"/>
    <property type="evidence" value="ECO:0007669"/>
    <property type="project" value="UniProtKB-EC"/>
</dbReference>
<dbReference type="Gene3D" id="1.10.1740.10">
    <property type="match status" value="1"/>
</dbReference>
<dbReference type="NCBIfam" id="TIGR02937">
    <property type="entry name" value="sigma70-ECF"/>
    <property type="match status" value="1"/>
</dbReference>
<dbReference type="Gene3D" id="1.10.10.10">
    <property type="entry name" value="Winged helix-like DNA-binding domain superfamily/Winged helix DNA-binding domain"/>
    <property type="match status" value="1"/>
</dbReference>
<feature type="domain" description="RNA polymerase sigma-70 region 2" evidence="6">
    <location>
        <begin position="15"/>
        <end position="80"/>
    </location>
</feature>
<dbReference type="Pfam" id="PF08281">
    <property type="entry name" value="Sigma70_r4_2"/>
    <property type="match status" value="1"/>
</dbReference>
<dbReference type="STRING" id="168384.SAMN05660368_02718"/>
<evidence type="ECO:0000256" key="5">
    <source>
        <dbReference type="ARBA" id="ARBA00023163"/>
    </source>
</evidence>
<dbReference type="InterPro" id="IPR007627">
    <property type="entry name" value="RNA_pol_sigma70_r2"/>
</dbReference>
<dbReference type="RefSeq" id="WP_006862734.1">
    <property type="nucleotide sequence ID" value="NZ_ACCL02000013.1"/>
</dbReference>
<dbReference type="GO" id="GO:0006352">
    <property type="term" value="P:DNA-templated transcription initiation"/>
    <property type="evidence" value="ECO:0007669"/>
    <property type="project" value="InterPro"/>
</dbReference>
<keyword evidence="9" id="KW-1185">Reference proteome</keyword>
<evidence type="ECO:0000256" key="1">
    <source>
        <dbReference type="ARBA" id="ARBA00010641"/>
    </source>
</evidence>
<protein>
    <submittedName>
        <fullName evidence="8">RNA polymerase factor sigma-70</fullName>
        <ecNumber evidence="8">2.7.7.6</ecNumber>
    </submittedName>
</protein>
<keyword evidence="8" id="KW-0808">Transferase</keyword>
<dbReference type="Pfam" id="PF04542">
    <property type="entry name" value="Sigma70_r2"/>
    <property type="match status" value="1"/>
</dbReference>
<dbReference type="GO" id="GO:0003677">
    <property type="term" value="F:DNA binding"/>
    <property type="evidence" value="ECO:0007669"/>
    <property type="project" value="UniProtKB-KW"/>
</dbReference>
<evidence type="ECO:0000256" key="2">
    <source>
        <dbReference type="ARBA" id="ARBA00023015"/>
    </source>
</evidence>
<sequence length="171" mass="20060">MIHGNEKALEYVMLHYGGLVKSVVHRYLSMLPQYEEECISDVFLAVWNHAASYMPQKNPFANWIAGVARIKALDYKRRYAARLLEMSWEEAERCSGKDMMAEISQIEEEFSEETRQMLECLNPQDRELFLKIYVEEENVETVSAQSGLSRPVIYNRLSRGKKKIRRLFSRT</sequence>
<dbReference type="InterPro" id="IPR013324">
    <property type="entry name" value="RNA_pol_sigma_r3/r4-like"/>
</dbReference>
<reference evidence="8" key="1">
    <citation type="submission" date="2009-07" db="EMBL/GenBank/DDBJ databases">
        <authorList>
            <person name="Weinstock G."/>
            <person name="Sodergren E."/>
            <person name="Clifton S."/>
            <person name="Fulton L."/>
            <person name="Fulton B."/>
            <person name="Courtney L."/>
            <person name="Fronick C."/>
            <person name="Harrison M."/>
            <person name="Strong C."/>
            <person name="Farmer C."/>
            <person name="Delahaunty K."/>
            <person name="Markovic C."/>
            <person name="Hall O."/>
            <person name="Minx P."/>
            <person name="Tomlinson C."/>
            <person name="Mitreva M."/>
            <person name="Nelson J."/>
            <person name="Hou S."/>
            <person name="Wollam A."/>
            <person name="Pepin K.H."/>
            <person name="Johnson M."/>
            <person name="Bhonagiri V."/>
            <person name="Nash W.E."/>
            <person name="Warren W."/>
            <person name="Chinwalla A."/>
            <person name="Mardis E.R."/>
            <person name="Wilson R.K."/>
        </authorList>
    </citation>
    <scope>NUCLEOTIDE SEQUENCE [LARGE SCALE GENOMIC DNA]</scope>
    <source>
        <strain evidence="8">DSM 14469</strain>
    </source>
</reference>
<evidence type="ECO:0000256" key="4">
    <source>
        <dbReference type="ARBA" id="ARBA00023125"/>
    </source>
</evidence>
<dbReference type="AlphaFoldDB" id="C6LH37"/>
<keyword evidence="2" id="KW-0805">Transcription regulation</keyword>
<dbReference type="EMBL" id="ACCL02000013">
    <property type="protein sequence ID" value="EET60096.1"/>
    <property type="molecule type" value="Genomic_DNA"/>
</dbReference>
<keyword evidence="4" id="KW-0238">DNA-binding</keyword>
<dbReference type="GO" id="GO:0016987">
    <property type="term" value="F:sigma factor activity"/>
    <property type="evidence" value="ECO:0007669"/>
    <property type="project" value="UniProtKB-KW"/>
</dbReference>
<evidence type="ECO:0000259" key="7">
    <source>
        <dbReference type="Pfam" id="PF08281"/>
    </source>
</evidence>
<evidence type="ECO:0000313" key="8">
    <source>
        <dbReference type="EMBL" id="EET60096.1"/>
    </source>
</evidence>
<dbReference type="InterPro" id="IPR014284">
    <property type="entry name" value="RNA_pol_sigma-70_dom"/>
</dbReference>
<evidence type="ECO:0000313" key="9">
    <source>
        <dbReference type="Proteomes" id="UP000005561"/>
    </source>
</evidence>
<feature type="domain" description="RNA polymerase sigma factor 70 region 4 type 2" evidence="7">
    <location>
        <begin position="112"/>
        <end position="164"/>
    </location>
</feature>
<comment type="similarity">
    <text evidence="1">Belongs to the sigma-70 factor family. ECF subfamily.</text>
</comment>
<evidence type="ECO:0000259" key="6">
    <source>
        <dbReference type="Pfam" id="PF04542"/>
    </source>
</evidence>
<dbReference type="InterPro" id="IPR039425">
    <property type="entry name" value="RNA_pol_sigma-70-like"/>
</dbReference>
<proteinExistence type="inferred from homology"/>
<keyword evidence="3" id="KW-0731">Sigma factor</keyword>
<dbReference type="InterPro" id="IPR036388">
    <property type="entry name" value="WH-like_DNA-bd_sf"/>
</dbReference>
<keyword evidence="8" id="KW-0548">Nucleotidyltransferase</keyword>
<gene>
    <name evidence="8" type="ORF">BRYFOR_07947</name>
</gene>
<dbReference type="SUPFAM" id="SSF88946">
    <property type="entry name" value="Sigma2 domain of RNA polymerase sigma factors"/>
    <property type="match status" value="1"/>
</dbReference>
<dbReference type="InterPro" id="IPR013325">
    <property type="entry name" value="RNA_pol_sigma_r2"/>
</dbReference>
<dbReference type="InterPro" id="IPR013249">
    <property type="entry name" value="RNA_pol_sigma70_r4_t2"/>
</dbReference>